<name>A0A438B299_9NOCA</name>
<sequence length="289" mass="30808">MTTPEEGAAHRLTASPTSEHSTLTEPAKQLDPETDRRPNPNGFQQWVALTGRTLKTMVKSGELAIALIAPLIFTIGFYLPLKFVMGLQGIDYAQFLMPIIVLQAMAFTAISASQLASREAQTGLTTRLKTMPVLGPVPLISRMTSGLVRSTLSLAAALGYGYIIGFRFSAGLLQAALFCSLALAISLAFAMGADAIGTLSKSPEATAQALTLPQLILGMLSTGFVPETGFPEWIRPFVRNQPISQFASAMRDMTEGGVTASALFPALAWCVGLIAVFAPLGVWASMRRQ</sequence>
<feature type="transmembrane region" description="Helical" evidence="7">
    <location>
        <begin position="93"/>
        <end position="112"/>
    </location>
</feature>
<evidence type="ECO:0000256" key="6">
    <source>
        <dbReference type="SAM" id="MobiDB-lite"/>
    </source>
</evidence>
<dbReference type="Proteomes" id="UP000283479">
    <property type="component" value="Unassembled WGS sequence"/>
</dbReference>
<evidence type="ECO:0000259" key="8">
    <source>
        <dbReference type="PROSITE" id="PS51012"/>
    </source>
</evidence>
<dbReference type="AlphaFoldDB" id="A0A438B299"/>
<keyword evidence="10" id="KW-1185">Reference proteome</keyword>
<keyword evidence="3 7" id="KW-1133">Transmembrane helix</keyword>
<feature type="transmembrane region" description="Helical" evidence="7">
    <location>
        <begin position="172"/>
        <end position="193"/>
    </location>
</feature>
<dbReference type="InterPro" id="IPR047817">
    <property type="entry name" value="ABC2_TM_bact-type"/>
</dbReference>
<feature type="transmembrane region" description="Helical" evidence="7">
    <location>
        <begin position="63"/>
        <end position="81"/>
    </location>
</feature>
<dbReference type="InterPro" id="IPR051784">
    <property type="entry name" value="Nod_factor_ABC_transporter"/>
</dbReference>
<dbReference type="PANTHER" id="PTHR43229">
    <property type="entry name" value="NODULATION PROTEIN J"/>
    <property type="match status" value="1"/>
</dbReference>
<dbReference type="InterPro" id="IPR000412">
    <property type="entry name" value="ABC_2_transport"/>
</dbReference>
<evidence type="ECO:0000256" key="3">
    <source>
        <dbReference type="ARBA" id="ARBA00022989"/>
    </source>
</evidence>
<accession>A0A438B299</accession>
<feature type="region of interest" description="Disordered" evidence="6">
    <location>
        <begin position="1"/>
        <end position="42"/>
    </location>
</feature>
<dbReference type="RefSeq" id="WP_127950591.1">
    <property type="nucleotide sequence ID" value="NZ_RKLO01000001.1"/>
</dbReference>
<comment type="caution">
    <text evidence="9">The sequence shown here is derived from an EMBL/GenBank/DDBJ whole genome shotgun (WGS) entry which is preliminary data.</text>
</comment>
<evidence type="ECO:0000256" key="1">
    <source>
        <dbReference type="ARBA" id="ARBA00004141"/>
    </source>
</evidence>
<dbReference type="EMBL" id="RKLO01000001">
    <property type="protein sequence ID" value="RVW05069.1"/>
    <property type="molecule type" value="Genomic_DNA"/>
</dbReference>
<dbReference type="PROSITE" id="PS51012">
    <property type="entry name" value="ABC_TM2"/>
    <property type="match status" value="1"/>
</dbReference>
<keyword evidence="2 7" id="KW-0812">Transmembrane</keyword>
<protein>
    <submittedName>
        <fullName evidence="9">Antibiotic transporter</fullName>
    </submittedName>
</protein>
<reference evidence="9 10" key="1">
    <citation type="submission" date="2018-11" db="EMBL/GenBank/DDBJ databases">
        <title>Rhodococcus spongicola sp. nov. and Rhodococcus xishaensis sp. nov. from marine sponges.</title>
        <authorList>
            <person name="Li L."/>
            <person name="Lin H.W."/>
        </authorList>
    </citation>
    <scope>NUCLEOTIDE SEQUENCE [LARGE SCALE GENOMIC DNA]</scope>
    <source>
        <strain evidence="9 10">LHW51113</strain>
    </source>
</reference>
<dbReference type="Pfam" id="PF12698">
    <property type="entry name" value="ABC2_membrane_3"/>
    <property type="match status" value="1"/>
</dbReference>
<dbReference type="PIRSF" id="PIRSF006648">
    <property type="entry name" value="DrrB"/>
    <property type="match status" value="1"/>
</dbReference>
<dbReference type="GO" id="GO:0140359">
    <property type="term" value="F:ABC-type transporter activity"/>
    <property type="evidence" value="ECO:0007669"/>
    <property type="project" value="InterPro"/>
</dbReference>
<feature type="compositionally biased region" description="Basic and acidic residues" evidence="6">
    <location>
        <begin position="28"/>
        <end position="38"/>
    </location>
</feature>
<evidence type="ECO:0000256" key="7">
    <source>
        <dbReference type="SAM" id="Phobius"/>
    </source>
</evidence>
<dbReference type="OrthoDB" id="8988363at2"/>
<evidence type="ECO:0000256" key="2">
    <source>
        <dbReference type="ARBA" id="ARBA00022692"/>
    </source>
</evidence>
<evidence type="ECO:0000256" key="5">
    <source>
        <dbReference type="ARBA" id="ARBA00023251"/>
    </source>
</evidence>
<comment type="subcellular location">
    <subcellularLocation>
        <location evidence="1">Membrane</location>
        <topology evidence="1">Multi-pass membrane protein</topology>
    </subcellularLocation>
</comment>
<keyword evidence="4 7" id="KW-0472">Membrane</keyword>
<proteinExistence type="predicted"/>
<keyword evidence="5" id="KW-0046">Antibiotic resistance</keyword>
<feature type="domain" description="ABC transmembrane type-2" evidence="8">
    <location>
        <begin position="61"/>
        <end position="288"/>
    </location>
</feature>
<dbReference type="GO" id="GO:0046677">
    <property type="term" value="P:response to antibiotic"/>
    <property type="evidence" value="ECO:0007669"/>
    <property type="project" value="UniProtKB-KW"/>
</dbReference>
<dbReference type="GO" id="GO:0043190">
    <property type="term" value="C:ATP-binding cassette (ABC) transporter complex"/>
    <property type="evidence" value="ECO:0007669"/>
    <property type="project" value="InterPro"/>
</dbReference>
<evidence type="ECO:0000313" key="9">
    <source>
        <dbReference type="EMBL" id="RVW05069.1"/>
    </source>
</evidence>
<dbReference type="PANTHER" id="PTHR43229:SF2">
    <property type="entry name" value="NODULATION PROTEIN J"/>
    <property type="match status" value="1"/>
</dbReference>
<feature type="compositionally biased region" description="Polar residues" evidence="6">
    <location>
        <begin position="14"/>
        <end position="24"/>
    </location>
</feature>
<dbReference type="InterPro" id="IPR013525">
    <property type="entry name" value="ABC2_TM"/>
</dbReference>
<evidence type="ECO:0000256" key="4">
    <source>
        <dbReference type="ARBA" id="ARBA00023136"/>
    </source>
</evidence>
<gene>
    <name evidence="9" type="ORF">EGT50_00015</name>
</gene>
<feature type="transmembrane region" description="Helical" evidence="7">
    <location>
        <begin position="262"/>
        <end position="284"/>
    </location>
</feature>
<organism evidence="9 10">
    <name type="scientific">Rhodococcus xishaensis</name>
    <dbReference type="NCBI Taxonomy" id="2487364"/>
    <lineage>
        <taxon>Bacteria</taxon>
        <taxon>Bacillati</taxon>
        <taxon>Actinomycetota</taxon>
        <taxon>Actinomycetes</taxon>
        <taxon>Mycobacteriales</taxon>
        <taxon>Nocardiaceae</taxon>
        <taxon>Rhodococcus</taxon>
    </lineage>
</organism>
<evidence type="ECO:0000313" key="10">
    <source>
        <dbReference type="Proteomes" id="UP000283479"/>
    </source>
</evidence>